<dbReference type="PANTHER" id="PTHR33356">
    <property type="entry name" value="TIP41-LIKE PROTEIN"/>
    <property type="match status" value="1"/>
</dbReference>
<feature type="region of interest" description="Disordered" evidence="1">
    <location>
        <begin position="97"/>
        <end position="118"/>
    </location>
</feature>
<name>A0AAE1RGX3_9SOLA</name>
<sequence>MANKFEEAEFWLPSEFLTDDEILMGHANLLKTEGRMNEFSGSPVESFVGSTETDSDEEDALAGLIRQLTRTTLNSNQPQHQIERNWVHCGSPQSTLAQLGSWSGSSNGSPSPPTTPLGAQNDAWSLIYEAAGQVAKLKMHGGFGLTKNQGIPGPPRSVYPSAPNSCFTSTHFEQARMEQMARQQSSAMLNRQVKNGWPDCQNRGLRSGFGVEGFVENNGCGRVVGQTVWSGLPNQYQGQVGSGMRVGRLGGSVKKRECAGTGVFLPRRYCSHNPADTRKKPGCSIAWLPARVVESLNNKKIDDFNAVPQHKPHTPIQHRFNAGLLSDYDVLMARRNAVLAQQRRNLQPEGSMNFEVRLPQEWTY</sequence>
<reference evidence="2" key="1">
    <citation type="submission" date="2023-12" db="EMBL/GenBank/DDBJ databases">
        <title>Genome assembly of Anisodus tanguticus.</title>
        <authorList>
            <person name="Wang Y.-J."/>
        </authorList>
    </citation>
    <scope>NUCLEOTIDE SEQUENCE</scope>
    <source>
        <strain evidence="2">KB-2021</strain>
        <tissue evidence="2">Leaf</tissue>
    </source>
</reference>
<proteinExistence type="predicted"/>
<keyword evidence="3" id="KW-1185">Reference proteome</keyword>
<organism evidence="2 3">
    <name type="scientific">Anisodus tanguticus</name>
    <dbReference type="NCBI Taxonomy" id="243964"/>
    <lineage>
        <taxon>Eukaryota</taxon>
        <taxon>Viridiplantae</taxon>
        <taxon>Streptophyta</taxon>
        <taxon>Embryophyta</taxon>
        <taxon>Tracheophyta</taxon>
        <taxon>Spermatophyta</taxon>
        <taxon>Magnoliopsida</taxon>
        <taxon>eudicotyledons</taxon>
        <taxon>Gunneridae</taxon>
        <taxon>Pentapetalae</taxon>
        <taxon>asterids</taxon>
        <taxon>lamiids</taxon>
        <taxon>Solanales</taxon>
        <taxon>Solanaceae</taxon>
        <taxon>Solanoideae</taxon>
        <taxon>Hyoscyameae</taxon>
        <taxon>Anisodus</taxon>
    </lineage>
</organism>
<dbReference type="EMBL" id="JAVYJV010000016">
    <property type="protein sequence ID" value="KAK4351390.1"/>
    <property type="molecule type" value="Genomic_DNA"/>
</dbReference>
<dbReference type="Proteomes" id="UP001291623">
    <property type="component" value="Unassembled WGS sequence"/>
</dbReference>
<feature type="compositionally biased region" description="Low complexity" evidence="1">
    <location>
        <begin position="99"/>
        <end position="109"/>
    </location>
</feature>
<gene>
    <name evidence="2" type="ORF">RND71_030703</name>
</gene>
<comment type="caution">
    <text evidence="2">The sequence shown here is derived from an EMBL/GenBank/DDBJ whole genome shotgun (WGS) entry which is preliminary data.</text>
</comment>
<evidence type="ECO:0000256" key="1">
    <source>
        <dbReference type="SAM" id="MobiDB-lite"/>
    </source>
</evidence>
<accession>A0AAE1RGX3</accession>
<evidence type="ECO:0000313" key="2">
    <source>
        <dbReference type="EMBL" id="KAK4351390.1"/>
    </source>
</evidence>
<protein>
    <submittedName>
        <fullName evidence="2">Uncharacterized protein</fullName>
    </submittedName>
</protein>
<evidence type="ECO:0000313" key="3">
    <source>
        <dbReference type="Proteomes" id="UP001291623"/>
    </source>
</evidence>
<dbReference type="AlphaFoldDB" id="A0AAE1RGX3"/>
<dbReference type="PANTHER" id="PTHR33356:SF17">
    <property type="entry name" value="TPX2 CENTRAL DOMAIN-CONTAINING PROTEIN"/>
    <property type="match status" value="1"/>
</dbReference>